<dbReference type="Proteomes" id="UP000222542">
    <property type="component" value="Unassembled WGS sequence"/>
</dbReference>
<dbReference type="Gene3D" id="1.10.110.10">
    <property type="entry name" value="Plant lipid-transfer and hydrophobic proteins"/>
    <property type="match status" value="1"/>
</dbReference>
<gene>
    <name evidence="7" type="ORF">T459_21981</name>
</gene>
<reference evidence="7 8" key="2">
    <citation type="journal article" date="2017" name="Genome Biol.">
        <title>New reference genome sequences of hot pepper reveal the massive evolution of plant disease-resistance genes by retroduplication.</title>
        <authorList>
            <person name="Kim S."/>
            <person name="Park J."/>
            <person name="Yeom S.I."/>
            <person name="Kim Y.M."/>
            <person name="Seo E."/>
            <person name="Kim K.T."/>
            <person name="Kim M.S."/>
            <person name="Lee J.M."/>
            <person name="Cheong K."/>
            <person name="Shin H.S."/>
            <person name="Kim S.B."/>
            <person name="Han K."/>
            <person name="Lee J."/>
            <person name="Park M."/>
            <person name="Lee H.A."/>
            <person name="Lee H.Y."/>
            <person name="Lee Y."/>
            <person name="Oh S."/>
            <person name="Lee J.H."/>
            <person name="Choi E."/>
            <person name="Choi E."/>
            <person name="Lee S.E."/>
            <person name="Jeon J."/>
            <person name="Kim H."/>
            <person name="Choi G."/>
            <person name="Song H."/>
            <person name="Lee J."/>
            <person name="Lee S.C."/>
            <person name="Kwon J.K."/>
            <person name="Lee H.Y."/>
            <person name="Koo N."/>
            <person name="Hong Y."/>
            <person name="Kim R.W."/>
            <person name="Kang W.H."/>
            <person name="Huh J.H."/>
            <person name="Kang B.C."/>
            <person name="Yang T.J."/>
            <person name="Lee Y.H."/>
            <person name="Bennetzen J.L."/>
            <person name="Choi D."/>
        </authorList>
    </citation>
    <scope>NUCLEOTIDE SEQUENCE [LARGE SCALE GENOMIC DNA]</scope>
    <source>
        <strain evidence="8">cv. CM334</strain>
    </source>
</reference>
<evidence type="ECO:0000313" key="7">
    <source>
        <dbReference type="EMBL" id="PHT74704.1"/>
    </source>
</evidence>
<dbReference type="PRINTS" id="PR00382">
    <property type="entry name" value="LIPIDTRNSFER"/>
</dbReference>
<evidence type="ECO:0000256" key="5">
    <source>
        <dbReference type="SAM" id="SignalP"/>
    </source>
</evidence>
<evidence type="ECO:0000259" key="6">
    <source>
        <dbReference type="SMART" id="SM00499"/>
    </source>
</evidence>
<keyword evidence="3 4" id="KW-0446">Lipid-binding</keyword>
<dbReference type="InterPro" id="IPR036312">
    <property type="entry name" value="Bifun_inhib/LTP/seed_sf"/>
</dbReference>
<dbReference type="InterPro" id="IPR016140">
    <property type="entry name" value="Bifunc_inhib/LTP/seed_store"/>
</dbReference>
<dbReference type="EMBL" id="AYRZ02000008">
    <property type="protein sequence ID" value="PHT74704.1"/>
    <property type="molecule type" value="Genomic_DNA"/>
</dbReference>
<protein>
    <recommendedName>
        <fullName evidence="4">Non-specific lipid-transfer protein</fullName>
    </recommendedName>
</protein>
<dbReference type="OMA" id="PSKSCCT"/>
<reference evidence="7 8" key="1">
    <citation type="journal article" date="2014" name="Nat. Genet.">
        <title>Genome sequence of the hot pepper provides insights into the evolution of pungency in Capsicum species.</title>
        <authorList>
            <person name="Kim S."/>
            <person name="Park M."/>
            <person name="Yeom S.I."/>
            <person name="Kim Y.M."/>
            <person name="Lee J.M."/>
            <person name="Lee H.A."/>
            <person name="Seo E."/>
            <person name="Choi J."/>
            <person name="Cheong K."/>
            <person name="Kim K.T."/>
            <person name="Jung K."/>
            <person name="Lee G.W."/>
            <person name="Oh S.K."/>
            <person name="Bae C."/>
            <person name="Kim S.B."/>
            <person name="Lee H.Y."/>
            <person name="Kim S.Y."/>
            <person name="Kim M.S."/>
            <person name="Kang B.C."/>
            <person name="Jo Y.D."/>
            <person name="Yang H.B."/>
            <person name="Jeong H.J."/>
            <person name="Kang W.H."/>
            <person name="Kwon J.K."/>
            <person name="Shin C."/>
            <person name="Lim J.Y."/>
            <person name="Park J.H."/>
            <person name="Huh J.H."/>
            <person name="Kim J.S."/>
            <person name="Kim B.D."/>
            <person name="Cohen O."/>
            <person name="Paran I."/>
            <person name="Suh M.C."/>
            <person name="Lee S.B."/>
            <person name="Kim Y.K."/>
            <person name="Shin Y."/>
            <person name="Noh S.J."/>
            <person name="Park J."/>
            <person name="Seo Y.S."/>
            <person name="Kwon S.Y."/>
            <person name="Kim H.A."/>
            <person name="Park J.M."/>
            <person name="Kim H.J."/>
            <person name="Choi S.B."/>
            <person name="Bosland P.W."/>
            <person name="Reeves G."/>
            <person name="Jo S.H."/>
            <person name="Lee B.W."/>
            <person name="Cho H.T."/>
            <person name="Choi H.S."/>
            <person name="Lee M.S."/>
            <person name="Yu Y."/>
            <person name="Do Choi Y."/>
            <person name="Park B.S."/>
            <person name="van Deynze A."/>
            <person name="Ashrafi H."/>
            <person name="Hill T."/>
            <person name="Kim W.T."/>
            <person name="Pai H.S."/>
            <person name="Ahn H.K."/>
            <person name="Yeam I."/>
            <person name="Giovannoni J.J."/>
            <person name="Rose J.K."/>
            <person name="Sorensen I."/>
            <person name="Lee S.J."/>
            <person name="Kim R.W."/>
            <person name="Choi I.Y."/>
            <person name="Choi B.S."/>
            <person name="Lim J.S."/>
            <person name="Lee Y.H."/>
            <person name="Choi D."/>
        </authorList>
    </citation>
    <scope>NUCLEOTIDE SEQUENCE [LARGE SCALE GENOMIC DNA]</scope>
    <source>
        <strain evidence="8">cv. CM334</strain>
    </source>
</reference>
<keyword evidence="8" id="KW-1185">Reference proteome</keyword>
<evidence type="ECO:0000313" key="8">
    <source>
        <dbReference type="Proteomes" id="UP000222542"/>
    </source>
</evidence>
<organism evidence="7 8">
    <name type="scientific">Capsicum annuum</name>
    <name type="common">Capsicum pepper</name>
    <dbReference type="NCBI Taxonomy" id="4072"/>
    <lineage>
        <taxon>Eukaryota</taxon>
        <taxon>Viridiplantae</taxon>
        <taxon>Streptophyta</taxon>
        <taxon>Embryophyta</taxon>
        <taxon>Tracheophyta</taxon>
        <taxon>Spermatophyta</taxon>
        <taxon>Magnoliopsida</taxon>
        <taxon>eudicotyledons</taxon>
        <taxon>Gunneridae</taxon>
        <taxon>Pentapetalae</taxon>
        <taxon>asterids</taxon>
        <taxon>lamiids</taxon>
        <taxon>Solanales</taxon>
        <taxon>Solanaceae</taxon>
        <taxon>Solanoideae</taxon>
        <taxon>Capsiceae</taxon>
        <taxon>Capsicum</taxon>
    </lineage>
</organism>
<dbReference type="PANTHER" id="PTHR33076">
    <property type="entry name" value="NON-SPECIFIC LIPID-TRANSFER PROTEIN 2-RELATED"/>
    <property type="match status" value="1"/>
</dbReference>
<dbReference type="SMART" id="SM00499">
    <property type="entry name" value="AAI"/>
    <property type="match status" value="1"/>
</dbReference>
<evidence type="ECO:0000256" key="1">
    <source>
        <dbReference type="ARBA" id="ARBA00009748"/>
    </source>
</evidence>
<sequence length="134" mass="14615">MARFLVFLSLALLISSYVLGAAPVDPVSLCIEAALKLDPCLLYIMKGGDGPSPTDACCTGVDILSKLAKSRVDRIVLCYCFKKIFWTLDNEDIHSRVAGLPNKCGISYTMPPTDKTYNCNKISMFSDDEGVVLI</sequence>
<dbReference type="Gramene" id="PHT74704">
    <property type="protein sequence ID" value="PHT74704"/>
    <property type="gene ID" value="T459_21981"/>
</dbReference>
<dbReference type="SUPFAM" id="SSF47699">
    <property type="entry name" value="Bifunctional inhibitor/lipid-transfer protein/seed storage 2S albumin"/>
    <property type="match status" value="1"/>
</dbReference>
<evidence type="ECO:0000256" key="4">
    <source>
        <dbReference type="RuleBase" id="RU000628"/>
    </source>
</evidence>
<comment type="caution">
    <text evidence="7">The sequence shown here is derived from an EMBL/GenBank/DDBJ whole genome shotgun (WGS) entry which is preliminary data.</text>
</comment>
<evidence type="ECO:0000256" key="3">
    <source>
        <dbReference type="ARBA" id="ARBA00023121"/>
    </source>
</evidence>
<comment type="function">
    <text evidence="4">Plant non-specific lipid-transfer proteins transfer phospholipids as well as galactolipids across membranes. May play a role in wax or cutin deposition in the cell walls of expanding epidermal cells and certain secretory tissues.</text>
</comment>
<dbReference type="SMR" id="A0A1U8HLQ8"/>
<dbReference type="Pfam" id="PF00234">
    <property type="entry name" value="Tryp_alpha_amyl"/>
    <property type="match status" value="1"/>
</dbReference>
<keyword evidence="2 4" id="KW-0813">Transport</keyword>
<evidence type="ECO:0000256" key="2">
    <source>
        <dbReference type="ARBA" id="ARBA00022448"/>
    </source>
</evidence>
<dbReference type="STRING" id="4072.A0A1U8HLQ8"/>
<comment type="similarity">
    <text evidence="1 4">Belongs to the plant LTP family.</text>
</comment>
<name>A0A1U8HLQ8_CAPAN</name>
<feature type="signal peptide" evidence="5">
    <location>
        <begin position="1"/>
        <end position="20"/>
    </location>
</feature>
<dbReference type="GO" id="GO:0008289">
    <property type="term" value="F:lipid binding"/>
    <property type="evidence" value="ECO:0007669"/>
    <property type="project" value="UniProtKB-KW"/>
</dbReference>
<feature type="domain" description="Bifunctional inhibitor/plant lipid transfer protein/seed storage helical" evidence="6">
    <location>
        <begin position="30"/>
        <end position="119"/>
    </location>
</feature>
<keyword evidence="5" id="KW-0732">Signal</keyword>
<dbReference type="AlphaFoldDB" id="A0A1U8HLQ8"/>
<feature type="chain" id="PRO_5030035914" description="Non-specific lipid-transfer protein" evidence="5">
    <location>
        <begin position="21"/>
        <end position="134"/>
    </location>
</feature>
<proteinExistence type="inferred from homology"/>
<dbReference type="InterPro" id="IPR000528">
    <property type="entry name" value="Plant_nsLTP"/>
</dbReference>
<accession>A0A1U8HLQ8</accession>
<dbReference type="GO" id="GO:0006869">
    <property type="term" value="P:lipid transport"/>
    <property type="evidence" value="ECO:0007669"/>
    <property type="project" value="InterPro"/>
</dbReference>